<keyword evidence="2" id="KW-1185">Reference proteome</keyword>
<dbReference type="Proteomes" id="UP000619457">
    <property type="component" value="Unassembled WGS sequence"/>
</dbReference>
<proteinExistence type="predicted"/>
<dbReference type="AlphaFoldDB" id="A0A918UTX1"/>
<sequence>MIIAALAIGVVLTSCENTKKTEEVTETETGTEMAAHHSEAKEVTYKVAEKYFIKNDAGEVSQVKFETAEEFNSVFGMATVMGEGGKPTAIDFENEYVIAVVMPATNKATKLEPVSLMEDDHGHLTFSYEAIDGEEQTHSIKPVLLVIVDKDHNGEVHVEKI</sequence>
<comment type="caution">
    <text evidence="1">The sequence shown here is derived from an EMBL/GenBank/DDBJ whole genome shotgun (WGS) entry which is preliminary data.</text>
</comment>
<reference evidence="1" key="1">
    <citation type="journal article" date="2014" name="Int. J. Syst. Evol. Microbiol.">
        <title>Complete genome sequence of Corynebacterium casei LMG S-19264T (=DSM 44701T), isolated from a smear-ripened cheese.</title>
        <authorList>
            <consortium name="US DOE Joint Genome Institute (JGI-PGF)"/>
            <person name="Walter F."/>
            <person name="Albersmeier A."/>
            <person name="Kalinowski J."/>
            <person name="Ruckert C."/>
        </authorList>
    </citation>
    <scope>NUCLEOTIDE SEQUENCE</scope>
    <source>
        <strain evidence="1">KCTC 12368</strain>
    </source>
</reference>
<gene>
    <name evidence="1" type="ORF">GCM10007049_30580</name>
</gene>
<protein>
    <submittedName>
        <fullName evidence="1">Uncharacterized protein</fullName>
    </submittedName>
</protein>
<evidence type="ECO:0000313" key="2">
    <source>
        <dbReference type="Proteomes" id="UP000619457"/>
    </source>
</evidence>
<reference evidence="1" key="2">
    <citation type="submission" date="2020-09" db="EMBL/GenBank/DDBJ databases">
        <authorList>
            <person name="Sun Q."/>
            <person name="Kim S."/>
        </authorList>
    </citation>
    <scope>NUCLEOTIDE SEQUENCE</scope>
    <source>
        <strain evidence="1">KCTC 12368</strain>
    </source>
</reference>
<evidence type="ECO:0000313" key="1">
    <source>
        <dbReference type="EMBL" id="GGZ35053.1"/>
    </source>
</evidence>
<accession>A0A918UTX1</accession>
<organism evidence="1 2">
    <name type="scientific">Echinicola pacifica</name>
    <dbReference type="NCBI Taxonomy" id="346377"/>
    <lineage>
        <taxon>Bacteria</taxon>
        <taxon>Pseudomonadati</taxon>
        <taxon>Bacteroidota</taxon>
        <taxon>Cytophagia</taxon>
        <taxon>Cytophagales</taxon>
        <taxon>Cyclobacteriaceae</taxon>
        <taxon>Echinicola</taxon>
    </lineage>
</organism>
<name>A0A918UTX1_9BACT</name>
<dbReference type="EMBL" id="BMWX01000005">
    <property type="protein sequence ID" value="GGZ35053.1"/>
    <property type="molecule type" value="Genomic_DNA"/>
</dbReference>